<dbReference type="EMBL" id="CAEZYU010000012">
    <property type="protein sequence ID" value="CAB4732756.1"/>
    <property type="molecule type" value="Genomic_DNA"/>
</dbReference>
<dbReference type="Pfam" id="PF11305">
    <property type="entry name" value="DUF3107"/>
    <property type="match status" value="1"/>
</dbReference>
<dbReference type="InterPro" id="IPR021456">
    <property type="entry name" value="DUF3107"/>
</dbReference>
<reference evidence="1" key="1">
    <citation type="submission" date="2020-05" db="EMBL/GenBank/DDBJ databases">
        <authorList>
            <person name="Chiriac C."/>
            <person name="Salcher M."/>
            <person name="Ghai R."/>
            <person name="Kavagutti S V."/>
        </authorList>
    </citation>
    <scope>NUCLEOTIDE SEQUENCE</scope>
</reference>
<accession>A0A6J6D148</accession>
<evidence type="ECO:0000313" key="2">
    <source>
        <dbReference type="EMBL" id="CAB4732756.1"/>
    </source>
</evidence>
<gene>
    <name evidence="1" type="ORF">UFOPK1358_02012</name>
    <name evidence="2" type="ORF">UFOPK2766_00430</name>
    <name evidence="3" type="ORF">UFOPK3519_01425</name>
</gene>
<organism evidence="1">
    <name type="scientific">freshwater metagenome</name>
    <dbReference type="NCBI Taxonomy" id="449393"/>
    <lineage>
        <taxon>unclassified sequences</taxon>
        <taxon>metagenomes</taxon>
        <taxon>ecological metagenomes</taxon>
    </lineage>
</organism>
<evidence type="ECO:0000313" key="1">
    <source>
        <dbReference type="EMBL" id="CAB4557560.1"/>
    </source>
</evidence>
<sequence length="77" mass="8612">MDVRIGVTYSPREIEMQLPEDVDRAEIKSRVDDVLGSDTKVLWLTDRKGREVAVPSAKITYVELGTAEEARPMGFSS</sequence>
<dbReference type="AlphaFoldDB" id="A0A6J6D148"/>
<evidence type="ECO:0000313" key="3">
    <source>
        <dbReference type="EMBL" id="CAB4911179.1"/>
    </source>
</evidence>
<proteinExistence type="predicted"/>
<name>A0A6J6D148_9ZZZZ</name>
<dbReference type="EMBL" id="CAEZSF010000295">
    <property type="protein sequence ID" value="CAB4557560.1"/>
    <property type="molecule type" value="Genomic_DNA"/>
</dbReference>
<protein>
    <submittedName>
        <fullName evidence="1">Unannotated protein</fullName>
    </submittedName>
</protein>
<dbReference type="EMBL" id="CAFBMG010000133">
    <property type="protein sequence ID" value="CAB4911179.1"/>
    <property type="molecule type" value="Genomic_DNA"/>
</dbReference>